<reference evidence="2 3" key="1">
    <citation type="journal article" date="2016" name="Mol. Biol. Evol.">
        <title>Comparative Genomics of Early-Diverging Mushroom-Forming Fungi Provides Insights into the Origins of Lignocellulose Decay Capabilities.</title>
        <authorList>
            <person name="Nagy L.G."/>
            <person name="Riley R."/>
            <person name="Tritt A."/>
            <person name="Adam C."/>
            <person name="Daum C."/>
            <person name="Floudas D."/>
            <person name="Sun H."/>
            <person name="Yadav J.S."/>
            <person name="Pangilinan J."/>
            <person name="Larsson K.H."/>
            <person name="Matsuura K."/>
            <person name="Barry K."/>
            <person name="Labutti K."/>
            <person name="Kuo R."/>
            <person name="Ohm R.A."/>
            <person name="Bhattacharya S.S."/>
            <person name="Shirouzu T."/>
            <person name="Yoshinaga Y."/>
            <person name="Martin F.M."/>
            <person name="Grigoriev I.V."/>
            <person name="Hibbett D.S."/>
        </authorList>
    </citation>
    <scope>NUCLEOTIDE SEQUENCE [LARGE SCALE GENOMIC DNA]</scope>
    <source>
        <strain evidence="2 3">L-15889</strain>
    </source>
</reference>
<keyword evidence="3" id="KW-1185">Reference proteome</keyword>
<evidence type="ECO:0000313" key="2">
    <source>
        <dbReference type="EMBL" id="KZT72414.1"/>
    </source>
</evidence>
<evidence type="ECO:0000313" key="3">
    <source>
        <dbReference type="Proteomes" id="UP000076727"/>
    </source>
</evidence>
<name>A0A165SS80_9APHY</name>
<accession>A0A165SS80</accession>
<evidence type="ECO:0000256" key="1">
    <source>
        <dbReference type="SAM" id="Phobius"/>
    </source>
</evidence>
<keyword evidence="1" id="KW-0812">Transmembrane</keyword>
<keyword evidence="1" id="KW-1133">Transmembrane helix</keyword>
<dbReference type="EMBL" id="KV429041">
    <property type="protein sequence ID" value="KZT72414.1"/>
    <property type="molecule type" value="Genomic_DNA"/>
</dbReference>
<gene>
    <name evidence="2" type="ORF">DAEQUDRAFT_34724</name>
</gene>
<sequence length="54" mass="6080">MSSGIEVCWRSYSSSKSSPRLVLRATRNCWLAVRASVLGLLVSYHILRICIVLK</sequence>
<dbReference type="Proteomes" id="UP000076727">
    <property type="component" value="Unassembled WGS sequence"/>
</dbReference>
<feature type="transmembrane region" description="Helical" evidence="1">
    <location>
        <begin position="31"/>
        <end position="53"/>
    </location>
</feature>
<proteinExistence type="predicted"/>
<protein>
    <submittedName>
        <fullName evidence="2">Uncharacterized protein</fullName>
    </submittedName>
</protein>
<keyword evidence="1" id="KW-0472">Membrane</keyword>
<organism evidence="2 3">
    <name type="scientific">Daedalea quercina L-15889</name>
    <dbReference type="NCBI Taxonomy" id="1314783"/>
    <lineage>
        <taxon>Eukaryota</taxon>
        <taxon>Fungi</taxon>
        <taxon>Dikarya</taxon>
        <taxon>Basidiomycota</taxon>
        <taxon>Agaricomycotina</taxon>
        <taxon>Agaricomycetes</taxon>
        <taxon>Polyporales</taxon>
        <taxon>Fomitopsis</taxon>
    </lineage>
</organism>
<dbReference type="AlphaFoldDB" id="A0A165SS80"/>